<proteinExistence type="inferred from homology"/>
<name>A0A315RX00_BIFAN</name>
<evidence type="ECO:0000313" key="2">
    <source>
        <dbReference type="EMBL" id="RYM95374.1"/>
    </source>
</evidence>
<dbReference type="GO" id="GO:0070490">
    <property type="term" value="P:protein pupylation"/>
    <property type="evidence" value="ECO:0007669"/>
    <property type="project" value="TreeGrafter"/>
</dbReference>
<evidence type="ECO:0000256" key="1">
    <source>
        <dbReference type="ARBA" id="ARBA00009114"/>
    </source>
</evidence>
<dbReference type="GO" id="GO:0010498">
    <property type="term" value="P:proteasomal protein catabolic process"/>
    <property type="evidence" value="ECO:0007669"/>
    <property type="project" value="InterPro"/>
</dbReference>
<sequence length="534" mass="59894">MSVRRVMGTETEYAVSVRQDPHANPVQSSFDVIAHAGDEETRHIRWDYRQEDPVHDMRGMTMPRAAARPDMLTDEPQRNITNTFAANGGRMYVDHAHPEYSAPETRDPFEAVAYDFAGDLLMRQAAQSASTERHQFEVFRNNADGKGAAWGSHENYLLRRDVDFDVVTALMLVHFATRQIYTGSGRVGLGERGERAGYQLSQRADYFHMKVGLQTTFDRPIVNTRDESHAPDEMRRLHVIVGDANRLEVPDVLKLGTTSMLLWVAEQASALDYDLTDELRSLSLLDSVAAMHTVSHDLTFDEPLALANGGSSTAWQLQVSLRGLVYEVASMVYGTDSLGEPVWPDSQTRSVMAMWQQALIDVAEVRHADDDTRMTMTAQASRLEWLLKWQLLERMRRRIAGCGASSASGWDNPQVRALELRWASLAPENEAVFAKVRSRAERVVTDERIAAAATDAPADTRAWFRAAILHRFPTELRAISWTRITTVADGAGDSWTLDMRDPTRFTKDDTERQVEEASSAAQLIRSLGGICEHS</sequence>
<dbReference type="InterPro" id="IPR004347">
    <property type="entry name" value="Pup_ligase/deamidase"/>
</dbReference>
<dbReference type="GO" id="GO:0016874">
    <property type="term" value="F:ligase activity"/>
    <property type="evidence" value="ECO:0007669"/>
    <property type="project" value="UniProtKB-KW"/>
</dbReference>
<dbReference type="AlphaFoldDB" id="A0A315RX00"/>
<dbReference type="RefSeq" id="WP_004218903.1">
    <property type="nucleotide sequence ID" value="NZ_CAKMAC010000001.1"/>
</dbReference>
<dbReference type="NCBIfam" id="TIGR03688">
    <property type="entry name" value="depupylase_Dop"/>
    <property type="match status" value="1"/>
</dbReference>
<reference evidence="2 3" key="1">
    <citation type="journal article" date="2019" name="Appl. Environ. Microbiol.">
        <title>Dissecting the evolutionary development of the Bifidobacterium animalis species through comparative genomics analyses.</title>
        <authorList>
            <person name="Lugli G.A."/>
            <person name="Mancino W."/>
            <person name="Milani C."/>
            <person name="Duranti S."/>
            <person name="Mancabelli L."/>
            <person name="Napoli S."/>
            <person name="Mangifesta M."/>
            <person name="Viappiani A."/>
            <person name="Anzalone R."/>
            <person name="Longhi G."/>
            <person name="van Sinderen D."/>
            <person name="Ventura M."/>
            <person name="Turroni F."/>
        </authorList>
    </citation>
    <scope>NUCLEOTIDE SEQUENCE [LARGE SCALE GENOMIC DNA]</scope>
    <source>
        <strain evidence="2 3">2011B</strain>
    </source>
</reference>
<protein>
    <submittedName>
        <fullName evidence="2">Ligase</fullName>
    </submittedName>
</protein>
<dbReference type="Proteomes" id="UP000293613">
    <property type="component" value="Unassembled WGS sequence"/>
</dbReference>
<keyword evidence="2" id="KW-0436">Ligase</keyword>
<accession>A0A315RX00</accession>
<dbReference type="GO" id="GO:0019941">
    <property type="term" value="P:modification-dependent protein catabolic process"/>
    <property type="evidence" value="ECO:0007669"/>
    <property type="project" value="InterPro"/>
</dbReference>
<dbReference type="GO" id="GO:0016811">
    <property type="term" value="F:hydrolase activity, acting on carbon-nitrogen (but not peptide) bonds, in linear amides"/>
    <property type="evidence" value="ECO:0007669"/>
    <property type="project" value="InterPro"/>
</dbReference>
<dbReference type="GeneID" id="29696373"/>
<dbReference type="OMA" id="NDHTHPE"/>
<dbReference type="PANTHER" id="PTHR42307:SF2">
    <property type="entry name" value="PUP DEAMIDASE_DEPUPYLASE"/>
    <property type="match status" value="1"/>
</dbReference>
<dbReference type="GO" id="GO:0005524">
    <property type="term" value="F:ATP binding"/>
    <property type="evidence" value="ECO:0007669"/>
    <property type="project" value="TreeGrafter"/>
</dbReference>
<comment type="caution">
    <text evidence="2">The sequence shown here is derived from an EMBL/GenBank/DDBJ whole genome shotgun (WGS) entry which is preliminary data.</text>
</comment>
<comment type="similarity">
    <text evidence="1">Belongs to the Pup ligase/Pup deamidase family. Pup deamidase subfamily.</text>
</comment>
<evidence type="ECO:0000313" key="3">
    <source>
        <dbReference type="Proteomes" id="UP000293613"/>
    </source>
</evidence>
<dbReference type="Pfam" id="PF03136">
    <property type="entry name" value="Pup_ligase"/>
    <property type="match status" value="1"/>
</dbReference>
<dbReference type="GO" id="GO:0008233">
    <property type="term" value="F:peptidase activity"/>
    <property type="evidence" value="ECO:0007669"/>
    <property type="project" value="InterPro"/>
</dbReference>
<organism evidence="2 3">
    <name type="scientific">Bifidobacterium animalis subsp. lactis</name>
    <name type="common">Bifidobacterium lactis</name>
    <dbReference type="NCBI Taxonomy" id="302911"/>
    <lineage>
        <taxon>Bacteria</taxon>
        <taxon>Bacillati</taxon>
        <taxon>Actinomycetota</taxon>
        <taxon>Actinomycetes</taxon>
        <taxon>Bifidobacteriales</taxon>
        <taxon>Bifidobacteriaceae</taxon>
        <taxon>Bifidobacterium</taxon>
    </lineage>
</organism>
<gene>
    <name evidence="2" type="ORF">PG2011B_0652</name>
</gene>
<dbReference type="EMBL" id="RSCO01000019">
    <property type="protein sequence ID" value="RYM95374.1"/>
    <property type="molecule type" value="Genomic_DNA"/>
</dbReference>
<dbReference type="InterPro" id="IPR022366">
    <property type="entry name" value="Pup_deamidase"/>
</dbReference>
<dbReference type="PANTHER" id="PTHR42307">
    <property type="entry name" value="PUP DEAMIDASE/DEPUPYLASE"/>
    <property type="match status" value="1"/>
</dbReference>